<accession>A0ABU6WSD5</accession>
<evidence type="ECO:0000256" key="1">
    <source>
        <dbReference type="SAM" id="Coils"/>
    </source>
</evidence>
<feature type="coiled-coil region" evidence="1">
    <location>
        <begin position="581"/>
        <end position="608"/>
    </location>
</feature>
<proteinExistence type="predicted"/>
<comment type="caution">
    <text evidence="3">The sequence shown here is derived from an EMBL/GenBank/DDBJ whole genome shotgun (WGS) entry which is preliminary data.</text>
</comment>
<dbReference type="Proteomes" id="UP001341840">
    <property type="component" value="Unassembled WGS sequence"/>
</dbReference>
<feature type="compositionally biased region" description="Basic and acidic residues" evidence="2">
    <location>
        <begin position="141"/>
        <end position="154"/>
    </location>
</feature>
<reference evidence="3 4" key="1">
    <citation type="journal article" date="2023" name="Plants (Basel)">
        <title>Bridging the Gap: Combining Genomics and Transcriptomics Approaches to Understand Stylosanthes scabra, an Orphan Legume from the Brazilian Caatinga.</title>
        <authorList>
            <person name="Ferreira-Neto J.R.C."/>
            <person name="da Silva M.D."/>
            <person name="Binneck E."/>
            <person name="de Melo N.F."/>
            <person name="da Silva R.H."/>
            <person name="de Melo A.L.T.M."/>
            <person name="Pandolfi V."/>
            <person name="Bustamante F.O."/>
            <person name="Brasileiro-Vidal A.C."/>
            <person name="Benko-Iseppon A.M."/>
        </authorList>
    </citation>
    <scope>NUCLEOTIDE SEQUENCE [LARGE SCALE GENOMIC DNA]</scope>
    <source>
        <tissue evidence="3">Leaves</tissue>
    </source>
</reference>
<feature type="compositionally biased region" description="Gly residues" evidence="2">
    <location>
        <begin position="52"/>
        <end position="68"/>
    </location>
</feature>
<feature type="region of interest" description="Disordered" evidence="2">
    <location>
        <begin position="102"/>
        <end position="154"/>
    </location>
</feature>
<feature type="region of interest" description="Disordered" evidence="2">
    <location>
        <begin position="477"/>
        <end position="508"/>
    </location>
</feature>
<evidence type="ECO:0000256" key="2">
    <source>
        <dbReference type="SAM" id="MobiDB-lite"/>
    </source>
</evidence>
<feature type="compositionally biased region" description="Polar residues" evidence="2">
    <location>
        <begin position="282"/>
        <end position="292"/>
    </location>
</feature>
<feature type="compositionally biased region" description="Gly residues" evidence="2">
    <location>
        <begin position="110"/>
        <end position="124"/>
    </location>
</feature>
<evidence type="ECO:0000313" key="3">
    <source>
        <dbReference type="EMBL" id="MED6188797.1"/>
    </source>
</evidence>
<gene>
    <name evidence="3" type="ORF">PIB30_089313</name>
</gene>
<feature type="compositionally biased region" description="Polar residues" evidence="2">
    <location>
        <begin position="131"/>
        <end position="140"/>
    </location>
</feature>
<keyword evidence="4" id="KW-1185">Reference proteome</keyword>
<feature type="region of interest" description="Disordered" evidence="2">
    <location>
        <begin position="49"/>
        <end position="68"/>
    </location>
</feature>
<evidence type="ECO:0000313" key="4">
    <source>
        <dbReference type="Proteomes" id="UP001341840"/>
    </source>
</evidence>
<protein>
    <submittedName>
        <fullName evidence="3">Uncharacterized protein</fullName>
    </submittedName>
</protein>
<name>A0ABU6WSD5_9FABA</name>
<sequence>MDKHLPEQVEENDGGGRTAAVAVLAETGGGRRWWVRVLKNFQKRQMKLSNVGPGGQLPGGDGGTATEGGGGCVRRGVTAAALGPQSLLLVLLRRWVLAASESPRGDGVPVDGGGAVAGGDGGGFPCIDPTESPTENPTEVTSEKSDGKSDENKRISCSGCYSTQSFDDWWSNYFCSHCPPLEQVLTKLNLTSIVQSAPLSKKTKAKQIDPLARQERFMKPFKYHPFPNAQFGIADRLPDPVKVAKPIVIKGTTSELTKSAKNWVSDSERPPKKKKEKKGGSQAKSSRTATLTSKKRSAVELTSNTEGPVAKVARTSQRQRTKSKKSGVDQPLRRPKSPVQSNLERARSILSNLAMINKSISAGLAAVSSSQTSTESTQIEYTTLGYETNPVLISSSCPAAASTIAATSSDPVFLKPEMRITSLIKENEAEEEGPFIVPTPQAGDLDFADDEFNLDSILSEAQEVFLTAMPNTSSGKLETGGTLSFLSNDNQKENNPTPTPTSTEQGTVDRKAIIEKHASSEVSSLEGFTEDLYNNNTHLESSFEDLRVAMADLSKHKKDMAKYGATLSKVKPLVDMGAIKEQEAESSKEAQQLHVEKLEKELLMAKQSLSSTMAGLAKIKATKLVEIEQKKASSNSRFTASIKAMEEAEAKHKQVVEASSKLSKREEELKLAFRYFLK</sequence>
<feature type="region of interest" description="Disordered" evidence="2">
    <location>
        <begin position="258"/>
        <end position="343"/>
    </location>
</feature>
<organism evidence="3 4">
    <name type="scientific">Stylosanthes scabra</name>
    <dbReference type="NCBI Taxonomy" id="79078"/>
    <lineage>
        <taxon>Eukaryota</taxon>
        <taxon>Viridiplantae</taxon>
        <taxon>Streptophyta</taxon>
        <taxon>Embryophyta</taxon>
        <taxon>Tracheophyta</taxon>
        <taxon>Spermatophyta</taxon>
        <taxon>Magnoliopsida</taxon>
        <taxon>eudicotyledons</taxon>
        <taxon>Gunneridae</taxon>
        <taxon>Pentapetalae</taxon>
        <taxon>rosids</taxon>
        <taxon>fabids</taxon>
        <taxon>Fabales</taxon>
        <taxon>Fabaceae</taxon>
        <taxon>Papilionoideae</taxon>
        <taxon>50 kb inversion clade</taxon>
        <taxon>dalbergioids sensu lato</taxon>
        <taxon>Dalbergieae</taxon>
        <taxon>Pterocarpus clade</taxon>
        <taxon>Stylosanthes</taxon>
    </lineage>
</organism>
<feature type="compositionally biased region" description="Polar residues" evidence="2">
    <location>
        <begin position="477"/>
        <end position="495"/>
    </location>
</feature>
<keyword evidence="1" id="KW-0175">Coiled coil</keyword>
<dbReference type="EMBL" id="JASCZI010182907">
    <property type="protein sequence ID" value="MED6188797.1"/>
    <property type="molecule type" value="Genomic_DNA"/>
</dbReference>